<keyword evidence="2" id="KW-0732">Signal</keyword>
<dbReference type="Pfam" id="PF16313">
    <property type="entry name" value="DUF4953"/>
    <property type="match status" value="1"/>
</dbReference>
<protein>
    <recommendedName>
        <fullName evidence="8">Zinc-dependent metalloprotease</fullName>
    </recommendedName>
</protein>
<dbReference type="Pfam" id="PF17148">
    <property type="entry name" value="DUF5117"/>
    <property type="match status" value="1"/>
</dbReference>
<keyword evidence="7" id="KW-1185">Reference proteome</keyword>
<name>A0A238UCQ6_9FLAO</name>
<feature type="signal peptide" evidence="2">
    <location>
        <begin position="1"/>
        <end position="24"/>
    </location>
</feature>
<proteinExistence type="predicted"/>
<dbReference type="Pfam" id="PF17162">
    <property type="entry name" value="DUF5118"/>
    <property type="match status" value="1"/>
</dbReference>
<feature type="region of interest" description="Disordered" evidence="1">
    <location>
        <begin position="24"/>
        <end position="52"/>
    </location>
</feature>
<dbReference type="InterPro" id="IPR033413">
    <property type="entry name" value="DUF5117"/>
</dbReference>
<dbReference type="RefSeq" id="WP_095073593.1">
    <property type="nucleotide sequence ID" value="NZ_LT899436.1"/>
</dbReference>
<feature type="domain" description="EcxA zinc-binding" evidence="3">
    <location>
        <begin position="430"/>
        <end position="736"/>
    </location>
</feature>
<dbReference type="EMBL" id="LT899436">
    <property type="protein sequence ID" value="SNR16796.1"/>
    <property type="molecule type" value="Genomic_DNA"/>
</dbReference>
<evidence type="ECO:0000256" key="2">
    <source>
        <dbReference type="SAM" id="SignalP"/>
    </source>
</evidence>
<accession>A0A238UCQ6</accession>
<dbReference type="InterPro" id="IPR033428">
    <property type="entry name" value="DUF5118"/>
</dbReference>
<dbReference type="InterPro" id="IPR032534">
    <property type="entry name" value="EcxA_zinc-bd"/>
</dbReference>
<evidence type="ECO:0000313" key="6">
    <source>
        <dbReference type="EMBL" id="SNR16796.1"/>
    </source>
</evidence>
<dbReference type="Proteomes" id="UP000215214">
    <property type="component" value="Chromosome TJEJU"/>
</dbReference>
<evidence type="ECO:0000259" key="3">
    <source>
        <dbReference type="Pfam" id="PF16313"/>
    </source>
</evidence>
<evidence type="ECO:0000313" key="7">
    <source>
        <dbReference type="Proteomes" id="UP000215214"/>
    </source>
</evidence>
<gene>
    <name evidence="6" type="ORF">TJEJU_3141</name>
</gene>
<dbReference type="AlphaFoldDB" id="A0A238UCQ6"/>
<feature type="chain" id="PRO_5012669647" description="Zinc-dependent metalloprotease" evidence="2">
    <location>
        <begin position="25"/>
        <end position="832"/>
    </location>
</feature>
<dbReference type="PANTHER" id="PTHR38478:SF1">
    <property type="entry name" value="ZINC DEPENDENT METALLOPROTEASE DOMAIN LIPOPROTEIN"/>
    <property type="match status" value="1"/>
</dbReference>
<evidence type="ECO:0000259" key="5">
    <source>
        <dbReference type="Pfam" id="PF17162"/>
    </source>
</evidence>
<dbReference type="OrthoDB" id="9776599at2"/>
<feature type="domain" description="DUF5117" evidence="4">
    <location>
        <begin position="108"/>
        <end position="295"/>
    </location>
</feature>
<evidence type="ECO:0008006" key="8">
    <source>
        <dbReference type="Google" id="ProtNLM"/>
    </source>
</evidence>
<sequence>MNIKLLSRILIVLMTLGVTINADAQRRKKKNKKKEAKTVAPPKKRPKKGGIQPYAKVVTKKHKTDEGLFKVHEKDQAYLFEIPDSLLGKEMLMVTRIAKTASGIGFGGGKQNTQVLRWEKKHKKILLRVVSHSVVADSILPVHEAVVNSNFEPILFSFPIKAFSKDSTATVIDATPLFATDVKALGFPQSRRRQFKITRMDKTRSFVDRVSSYPKNIEVRHVKTYFSSQPPSNGSVGSISLELSNSMILLPEKPMKRRYFDRRVGWFARSQTDYGLEAQKSKSVRYLDRWRLEVKDEDIEKFKRGELVEPKKPIVYYIDRATPEKWRKYIKQGIEDWQVAFEAAGFKNAIIAKDPPSKEEDPDWSPEDVRYSVVRYLASPIPNANGPHVSDPRSGEILESDINWYHNVMTLLHNWYFIQTAAINPEARSNQFKDEIMGRLIRFVSAHEVGHTIGLPHNMGSSTAYPVDSLRSATFTKKYGTAPSIMDYARFNYVAQPEDKGVALMPNIGIYDKYSIKWGYRPILDKTAEEEKPVLDQWILEHAGDPMYRFGRQQFGVIDPSSQTEDIGNDAMKASMYGIANLKRIRPNLINWTAEDGQDYSELGTMYGQLLGQYNRYMGHVSANIGGVYENYKSYDQKGAVYTHVSKDHQKKAMKFLQDQLFKTPTWLIDEEIFNKIENSGSVERLRGTQVRTLNNVLDFGRLARMIENETLNGTAAYSAIDMLGDLRRGIWSELNSGRKIDTYRRNLQRAHIERLQFLMEKEQRPVPARFRRFFGGTRVDVSQSDIRAIVRADLKILRRSVKAAIGRTSNRLSRYHLQDAVERINEILDPK</sequence>
<evidence type="ECO:0000259" key="4">
    <source>
        <dbReference type="Pfam" id="PF17148"/>
    </source>
</evidence>
<dbReference type="InterPro" id="IPR034032">
    <property type="entry name" value="Zn_MMP-like_bac"/>
</dbReference>
<feature type="domain" description="DUF5118" evidence="5">
    <location>
        <begin position="52"/>
        <end position="100"/>
    </location>
</feature>
<dbReference type="KEGG" id="tje:TJEJU_3141"/>
<feature type="compositionally biased region" description="Basic residues" evidence="1">
    <location>
        <begin position="26"/>
        <end position="35"/>
    </location>
</feature>
<dbReference type="CDD" id="cd04276">
    <property type="entry name" value="ZnMc_MMP_like_2"/>
    <property type="match status" value="1"/>
</dbReference>
<evidence type="ECO:0000256" key="1">
    <source>
        <dbReference type="SAM" id="MobiDB-lite"/>
    </source>
</evidence>
<dbReference type="PANTHER" id="PTHR38478">
    <property type="entry name" value="PEPTIDASE M1A AND M12B"/>
    <property type="match status" value="1"/>
</dbReference>
<reference evidence="6 7" key="1">
    <citation type="submission" date="2017-07" db="EMBL/GenBank/DDBJ databases">
        <authorList>
            <person name="Sun Z.S."/>
            <person name="Albrecht U."/>
            <person name="Echele G."/>
            <person name="Lee C.C."/>
        </authorList>
    </citation>
    <scope>NUCLEOTIDE SEQUENCE [LARGE SCALE GENOMIC DNA]</scope>
    <source>
        <strain evidence="7">type strain: KCTC 22618</strain>
    </source>
</reference>
<organism evidence="6 7">
    <name type="scientific">Tenacibaculum jejuense</name>
    <dbReference type="NCBI Taxonomy" id="584609"/>
    <lineage>
        <taxon>Bacteria</taxon>
        <taxon>Pseudomonadati</taxon>
        <taxon>Bacteroidota</taxon>
        <taxon>Flavobacteriia</taxon>
        <taxon>Flavobacteriales</taxon>
        <taxon>Flavobacteriaceae</taxon>
        <taxon>Tenacibaculum</taxon>
    </lineage>
</organism>
<dbReference type="SUPFAM" id="SSF55486">
    <property type="entry name" value="Metalloproteases ('zincins'), catalytic domain"/>
    <property type="match status" value="1"/>
</dbReference>